<organism evidence="4 5">
    <name type="scientific">Holothuria leucospilota</name>
    <name type="common">Black long sea cucumber</name>
    <name type="synonym">Mertensiothuria leucospilota</name>
    <dbReference type="NCBI Taxonomy" id="206669"/>
    <lineage>
        <taxon>Eukaryota</taxon>
        <taxon>Metazoa</taxon>
        <taxon>Echinodermata</taxon>
        <taxon>Eleutherozoa</taxon>
        <taxon>Echinozoa</taxon>
        <taxon>Holothuroidea</taxon>
        <taxon>Aspidochirotacea</taxon>
        <taxon>Aspidochirotida</taxon>
        <taxon>Holothuriidae</taxon>
        <taxon>Holothuria</taxon>
    </lineage>
</organism>
<comment type="caution">
    <text evidence="4">The sequence shown here is derived from an EMBL/GenBank/DDBJ whole genome shotgun (WGS) entry which is preliminary data.</text>
</comment>
<evidence type="ECO:0000256" key="1">
    <source>
        <dbReference type="ARBA" id="ARBA00005771"/>
    </source>
</evidence>
<comment type="similarity">
    <text evidence="1">Belongs to the sulfotransferase 1 family.</text>
</comment>
<dbReference type="InterPro" id="IPR027417">
    <property type="entry name" value="P-loop_NTPase"/>
</dbReference>
<dbReference type="PANTHER" id="PTHR11783">
    <property type="entry name" value="SULFOTRANSFERASE SULT"/>
    <property type="match status" value="1"/>
</dbReference>
<dbReference type="InterPro" id="IPR000863">
    <property type="entry name" value="Sulfotransferase_dom"/>
</dbReference>
<accession>A0A9Q1BSV4</accession>
<reference evidence="4" key="1">
    <citation type="submission" date="2021-10" db="EMBL/GenBank/DDBJ databases">
        <title>Tropical sea cucumber genome reveals ecological adaptation and Cuvierian tubules defense mechanism.</title>
        <authorList>
            <person name="Chen T."/>
        </authorList>
    </citation>
    <scope>NUCLEOTIDE SEQUENCE</scope>
    <source>
        <strain evidence="4">Nanhai2018</strain>
        <tissue evidence="4">Muscle</tissue>
    </source>
</reference>
<evidence type="ECO:0000259" key="3">
    <source>
        <dbReference type="Pfam" id="PF00685"/>
    </source>
</evidence>
<dbReference type="GO" id="GO:0008146">
    <property type="term" value="F:sulfotransferase activity"/>
    <property type="evidence" value="ECO:0007669"/>
    <property type="project" value="InterPro"/>
</dbReference>
<dbReference type="EMBL" id="JAIZAY010000012">
    <property type="protein sequence ID" value="KAJ8032034.1"/>
    <property type="molecule type" value="Genomic_DNA"/>
</dbReference>
<feature type="domain" description="Sulfotransferase" evidence="3">
    <location>
        <begin position="20"/>
        <end position="228"/>
    </location>
</feature>
<dbReference type="Proteomes" id="UP001152320">
    <property type="component" value="Chromosome 12"/>
</dbReference>
<evidence type="ECO:0000256" key="2">
    <source>
        <dbReference type="ARBA" id="ARBA00022679"/>
    </source>
</evidence>
<evidence type="ECO:0000313" key="5">
    <source>
        <dbReference type="Proteomes" id="UP001152320"/>
    </source>
</evidence>
<evidence type="ECO:0000313" key="4">
    <source>
        <dbReference type="EMBL" id="KAJ8032034.1"/>
    </source>
</evidence>
<protein>
    <submittedName>
        <fullName evidence="4">Estrogen sulfotransferase</fullName>
    </submittedName>
</protein>
<dbReference type="Pfam" id="PF00685">
    <property type="entry name" value="Sulfotransfer_1"/>
    <property type="match status" value="1"/>
</dbReference>
<name>A0A9Q1BSV4_HOLLE</name>
<sequence>MPNNSVDKAVDAVENFEYRKDDVWLIGYNKSGTHWMNEVMQLIFTEGDPSKLDHRHRRDILEITEVTDLCMVDKMEPTVEFVKTDPSPRVLKTHLRPEHLPKETWVKKIPIVYILRNPKDVFISLFNFLSKFTDKNGDPCLKPEDFDKFLQDFISGEVPYDGWYDHVTSYEALIGKVDHVLFVTYEDMKKDLPAVIKIVAKHIGCNVTDEVVDKIVENTTVEAMKRNK</sequence>
<dbReference type="SUPFAM" id="SSF52540">
    <property type="entry name" value="P-loop containing nucleoside triphosphate hydrolases"/>
    <property type="match status" value="1"/>
</dbReference>
<dbReference type="AlphaFoldDB" id="A0A9Q1BSV4"/>
<keyword evidence="5" id="KW-1185">Reference proteome</keyword>
<gene>
    <name evidence="4" type="ORF">HOLleu_25441</name>
</gene>
<proteinExistence type="inferred from homology"/>
<dbReference type="OrthoDB" id="205623at2759"/>
<dbReference type="Gene3D" id="3.40.50.300">
    <property type="entry name" value="P-loop containing nucleotide triphosphate hydrolases"/>
    <property type="match status" value="1"/>
</dbReference>
<keyword evidence="2" id="KW-0808">Transferase</keyword>